<organism evidence="1 2">
    <name type="scientific">Roseibium alexandrii</name>
    <dbReference type="NCBI Taxonomy" id="388408"/>
    <lineage>
        <taxon>Bacteria</taxon>
        <taxon>Pseudomonadati</taxon>
        <taxon>Pseudomonadota</taxon>
        <taxon>Alphaproteobacteria</taxon>
        <taxon>Hyphomicrobiales</taxon>
        <taxon>Stappiaceae</taxon>
        <taxon>Roseibium</taxon>
    </lineage>
</organism>
<accession>A0A0M7ADU2</accession>
<dbReference type="Proteomes" id="UP000053235">
    <property type="component" value="Unassembled WGS sequence"/>
</dbReference>
<protein>
    <submittedName>
        <fullName evidence="1">Uncharacterized protein</fullName>
    </submittedName>
</protein>
<dbReference type="EMBL" id="CXWD01000013">
    <property type="protein sequence ID" value="CTQ72787.1"/>
    <property type="molecule type" value="Genomic_DNA"/>
</dbReference>
<proteinExistence type="predicted"/>
<reference evidence="2" key="1">
    <citation type="submission" date="2015-07" db="EMBL/GenBank/DDBJ databases">
        <authorList>
            <person name="Rodrigo-Torres Lidia"/>
            <person name="Arahal R.David."/>
        </authorList>
    </citation>
    <scope>NUCLEOTIDE SEQUENCE [LARGE SCALE GENOMIC DNA]</scope>
    <source>
        <strain evidence="2">CECT 5112</strain>
    </source>
</reference>
<evidence type="ECO:0000313" key="2">
    <source>
        <dbReference type="Proteomes" id="UP000053235"/>
    </source>
</evidence>
<gene>
    <name evidence="1" type="ORF">LAX5112_03301</name>
</gene>
<keyword evidence="2" id="KW-1185">Reference proteome</keyword>
<dbReference type="AlphaFoldDB" id="A0A0M7ADU2"/>
<name>A0A0M7ADU2_9HYPH</name>
<sequence length="53" mass="6292">MKILKARFGKLEFVYDELVEFLIAIVGHFVSSGWDFSNTRRRHRSIDHCGRRP</sequence>
<evidence type="ECO:0000313" key="1">
    <source>
        <dbReference type="EMBL" id="CTQ72787.1"/>
    </source>
</evidence>